<feature type="compositionally biased region" description="Low complexity" evidence="1">
    <location>
        <begin position="557"/>
        <end position="582"/>
    </location>
</feature>
<name>A0ABQ9H147_9NEOP</name>
<gene>
    <name evidence="2" type="ORF">PR048_022487</name>
</gene>
<dbReference type="EMBL" id="JARBHB010000008">
    <property type="protein sequence ID" value="KAJ8878024.1"/>
    <property type="molecule type" value="Genomic_DNA"/>
</dbReference>
<protein>
    <submittedName>
        <fullName evidence="2">Uncharacterized protein</fullName>
    </submittedName>
</protein>
<evidence type="ECO:0000313" key="2">
    <source>
        <dbReference type="EMBL" id="KAJ8878024.1"/>
    </source>
</evidence>
<feature type="compositionally biased region" description="Low complexity" evidence="1">
    <location>
        <begin position="634"/>
        <end position="644"/>
    </location>
</feature>
<accession>A0ABQ9H147</accession>
<feature type="region of interest" description="Disordered" evidence="1">
    <location>
        <begin position="508"/>
        <end position="541"/>
    </location>
</feature>
<feature type="region of interest" description="Disordered" evidence="1">
    <location>
        <begin position="191"/>
        <end position="215"/>
    </location>
</feature>
<feature type="compositionally biased region" description="Polar residues" evidence="1">
    <location>
        <begin position="155"/>
        <end position="165"/>
    </location>
</feature>
<comment type="caution">
    <text evidence="2">The sequence shown here is derived from an EMBL/GenBank/DDBJ whole genome shotgun (WGS) entry which is preliminary data.</text>
</comment>
<feature type="region of interest" description="Disordered" evidence="1">
    <location>
        <begin position="557"/>
        <end position="672"/>
    </location>
</feature>
<feature type="region of interest" description="Disordered" evidence="1">
    <location>
        <begin position="42"/>
        <end position="62"/>
    </location>
</feature>
<feature type="compositionally biased region" description="Basic residues" evidence="1">
    <location>
        <begin position="246"/>
        <end position="255"/>
    </location>
</feature>
<feature type="compositionally biased region" description="Low complexity" evidence="1">
    <location>
        <begin position="811"/>
        <end position="821"/>
    </location>
</feature>
<evidence type="ECO:0000313" key="3">
    <source>
        <dbReference type="Proteomes" id="UP001159363"/>
    </source>
</evidence>
<feature type="region of interest" description="Disordered" evidence="1">
    <location>
        <begin position="269"/>
        <end position="300"/>
    </location>
</feature>
<evidence type="ECO:0000256" key="1">
    <source>
        <dbReference type="SAM" id="MobiDB-lite"/>
    </source>
</evidence>
<feature type="compositionally biased region" description="Polar residues" evidence="1">
    <location>
        <begin position="269"/>
        <end position="279"/>
    </location>
</feature>
<feature type="compositionally biased region" description="Basic and acidic residues" evidence="1">
    <location>
        <begin position="786"/>
        <end position="804"/>
    </location>
</feature>
<keyword evidence="3" id="KW-1185">Reference proteome</keyword>
<reference evidence="2 3" key="1">
    <citation type="submission" date="2023-02" db="EMBL/GenBank/DDBJ databases">
        <title>LHISI_Scaffold_Assembly.</title>
        <authorList>
            <person name="Stuart O.P."/>
            <person name="Cleave R."/>
            <person name="Magrath M.J.L."/>
            <person name="Mikheyev A.S."/>
        </authorList>
    </citation>
    <scope>NUCLEOTIDE SEQUENCE [LARGE SCALE GENOMIC DNA]</scope>
    <source>
        <strain evidence="2">Daus_M_001</strain>
        <tissue evidence="2">Leg muscle</tissue>
    </source>
</reference>
<feature type="compositionally biased region" description="Polar residues" evidence="1">
    <location>
        <begin position="44"/>
        <end position="58"/>
    </location>
</feature>
<dbReference type="Proteomes" id="UP001159363">
    <property type="component" value="Chromosome 7"/>
</dbReference>
<feature type="region of interest" description="Disordered" evidence="1">
    <location>
        <begin position="233"/>
        <end position="255"/>
    </location>
</feature>
<feature type="compositionally biased region" description="Polar residues" evidence="1">
    <location>
        <begin position="822"/>
        <end position="831"/>
    </location>
</feature>
<sequence>MEVVKSEVAERNVPVREVILPPEADFDVDDPSSIETLAALTPVGEQQSASETMRQQAAPSVGAATPPFVPPCLHSHTLEDSAANAAEKVQKPRVGVRMPSRSLTSRIVTQEEIAKELLERTLKKYPVTDFPEGGDYFFAWKLTQRLANHLAPADTSPTKMDQEPSSGEFPVSSAAIPDDKELLAILEGDSINDWMPKTKPEPKPKPPPHQPVPFKLDPELERQLALKQLMEMPIRTKKKPEEKKEKQPRKPRMHKKLKEEINIPVLQNNSQEGQQTPTKVKQVRRKRSGNNVSEPLAKKSCNSGAVDPKLGNCIVPKVKVQQSLSNGVVRAKMQSKTIYGSSKLATPVVAVAKDRVSHPHVSSSKGPIPVTKAHVSDNIPNQSFLDNDDKITLPQSCSANTTMSCAIPMVTTSRLTAPPRTYGSPKKRFVKPEDGRSVVQQNVATECTIETKDTVVIPNVETTAKTELSDEKILSVDSTSRDGGKKKNRMREVDRLLMDEGAINLLYEAEQSESKRRSGPEKVPAGLKRPTSPLKSIRRKKKDLLLKTRLVKNAVMRLSSSPSSAGPLALRTKRLGGNSLPLPGSPPQHKPSLDSQGSLCSPPPEPPSPTSSLPYSPRLQLPAEASRIIRRHSSSSNFSSRSTSPNTMRRPSLDQEEPVPTPGTVDDEVKRKVPVRKKGVPIFVRKTSKVQTYLGKQKPARHKFLADSGKGAVQVAVGKLRVESAQHDVTKKQMSGGTVDVKRKACEIANGSKKIGSMDKQRLKAQMARNFHRGIEKGKVLKLKKNSAEDKVDKKQGEEKADKKQVKKSHSSSPSSSRSSSVPLTPTTKKNPSVPLSPGASSKYLKVLFGLSIIDGFHSVIVRLPYVVTVLLQYIVRL</sequence>
<proteinExistence type="predicted"/>
<feature type="region of interest" description="Disordered" evidence="1">
    <location>
        <begin position="152"/>
        <end position="174"/>
    </location>
</feature>
<feature type="region of interest" description="Disordered" evidence="1">
    <location>
        <begin position="779"/>
        <end position="836"/>
    </location>
</feature>
<organism evidence="2 3">
    <name type="scientific">Dryococelus australis</name>
    <dbReference type="NCBI Taxonomy" id="614101"/>
    <lineage>
        <taxon>Eukaryota</taxon>
        <taxon>Metazoa</taxon>
        <taxon>Ecdysozoa</taxon>
        <taxon>Arthropoda</taxon>
        <taxon>Hexapoda</taxon>
        <taxon>Insecta</taxon>
        <taxon>Pterygota</taxon>
        <taxon>Neoptera</taxon>
        <taxon>Polyneoptera</taxon>
        <taxon>Phasmatodea</taxon>
        <taxon>Verophasmatodea</taxon>
        <taxon>Anareolatae</taxon>
        <taxon>Phasmatidae</taxon>
        <taxon>Eurycanthinae</taxon>
        <taxon>Dryococelus</taxon>
    </lineage>
</organism>